<dbReference type="InterPro" id="IPR034660">
    <property type="entry name" value="DinB/YfiT-like"/>
</dbReference>
<keyword evidence="3" id="KW-0413">Isomerase</keyword>
<protein>
    <submittedName>
        <fullName evidence="3">Maleylpyruvate isomerase</fullName>
        <ecNumber evidence="3">5.2.1.4</ecNumber>
    </submittedName>
</protein>
<dbReference type="GO" id="GO:0050077">
    <property type="term" value="F:maleylpyruvate isomerase activity"/>
    <property type="evidence" value="ECO:0007669"/>
    <property type="project" value="UniProtKB-EC"/>
</dbReference>
<feature type="compositionally biased region" description="Pro residues" evidence="1">
    <location>
        <begin position="224"/>
        <end position="239"/>
    </location>
</feature>
<gene>
    <name evidence="3" type="ORF">FHR36_004403</name>
</gene>
<dbReference type="Pfam" id="PF11716">
    <property type="entry name" value="MDMPI_N"/>
    <property type="match status" value="1"/>
</dbReference>
<comment type="caution">
    <text evidence="3">The sequence shown here is derived from an EMBL/GenBank/DDBJ whole genome shotgun (WGS) entry which is preliminary data.</text>
</comment>
<dbReference type="RefSeq" id="WP_253799871.1">
    <property type="nucleotide sequence ID" value="NZ_BAAAUB010000107.1"/>
</dbReference>
<sequence>MTPPSAAERDALIDELARSGRRIGAAADALTADGLREPSALPGWTRADVLTHLARAADAYRRLITLARTGAEPQHPQIGAEDADDADPVADFRGSLAAFLVDARRMPAPAWDATVTALAGWPHPAWFTLYRCRRELETHHTDLATGHTTADWPADYVAWALDDTLAALAARDFPLHAVHAVDLDRRWTLAATGPAVAAPAHLLLGWLSGRSPAAVLTTDRPGELPAPPTWPLPPVRSWT</sequence>
<dbReference type="InterPro" id="IPR036527">
    <property type="entry name" value="SCP2_sterol-bd_dom_sf"/>
</dbReference>
<evidence type="ECO:0000313" key="4">
    <source>
        <dbReference type="Proteomes" id="UP001206483"/>
    </source>
</evidence>
<accession>A0ABT1J1B9</accession>
<dbReference type="SUPFAM" id="SSF55718">
    <property type="entry name" value="SCP-like"/>
    <property type="match status" value="1"/>
</dbReference>
<name>A0ABT1J1B9_9ACTN</name>
<organism evidence="3 4">
    <name type="scientific">Kitasatospora paracochleata</name>
    <dbReference type="NCBI Taxonomy" id="58354"/>
    <lineage>
        <taxon>Bacteria</taxon>
        <taxon>Bacillati</taxon>
        <taxon>Actinomycetota</taxon>
        <taxon>Actinomycetes</taxon>
        <taxon>Kitasatosporales</taxon>
        <taxon>Streptomycetaceae</taxon>
        <taxon>Kitasatospora</taxon>
    </lineage>
</organism>
<keyword evidence="4" id="KW-1185">Reference proteome</keyword>
<dbReference type="Proteomes" id="UP001206483">
    <property type="component" value="Unassembled WGS sequence"/>
</dbReference>
<dbReference type="InterPro" id="IPR024344">
    <property type="entry name" value="MDMPI_metal-binding"/>
</dbReference>
<dbReference type="EMBL" id="JAMZDX010000004">
    <property type="protein sequence ID" value="MCP2311240.1"/>
    <property type="molecule type" value="Genomic_DNA"/>
</dbReference>
<dbReference type="InterPro" id="IPR017517">
    <property type="entry name" value="Maleyloyr_isom"/>
</dbReference>
<dbReference type="EC" id="5.2.1.4" evidence="3"/>
<dbReference type="Gene3D" id="1.20.120.450">
    <property type="entry name" value="dinb family like domain"/>
    <property type="match status" value="1"/>
</dbReference>
<evidence type="ECO:0000313" key="3">
    <source>
        <dbReference type="EMBL" id="MCP2311240.1"/>
    </source>
</evidence>
<dbReference type="NCBIfam" id="TIGR03083">
    <property type="entry name" value="maleylpyruvate isomerase family mycothiol-dependent enzyme"/>
    <property type="match status" value="1"/>
</dbReference>
<reference evidence="3 4" key="1">
    <citation type="submission" date="2022-06" db="EMBL/GenBank/DDBJ databases">
        <title>Sequencing the genomes of 1000 actinobacteria strains.</title>
        <authorList>
            <person name="Klenk H.-P."/>
        </authorList>
    </citation>
    <scope>NUCLEOTIDE SEQUENCE [LARGE SCALE GENOMIC DNA]</scope>
    <source>
        <strain evidence="3 4">DSM 41656</strain>
    </source>
</reference>
<evidence type="ECO:0000259" key="2">
    <source>
        <dbReference type="Pfam" id="PF11716"/>
    </source>
</evidence>
<evidence type="ECO:0000256" key="1">
    <source>
        <dbReference type="SAM" id="MobiDB-lite"/>
    </source>
</evidence>
<dbReference type="SUPFAM" id="SSF109854">
    <property type="entry name" value="DinB/YfiT-like putative metalloenzymes"/>
    <property type="match status" value="1"/>
</dbReference>
<feature type="domain" description="Mycothiol-dependent maleylpyruvate isomerase metal-binding" evidence="2">
    <location>
        <begin position="17"/>
        <end position="144"/>
    </location>
</feature>
<proteinExistence type="predicted"/>
<feature type="region of interest" description="Disordered" evidence="1">
    <location>
        <begin position="219"/>
        <end position="239"/>
    </location>
</feature>